<evidence type="ECO:0000256" key="3">
    <source>
        <dbReference type="SAM" id="SignalP"/>
    </source>
</evidence>
<keyword evidence="2" id="KW-0812">Transmembrane</keyword>
<dbReference type="AlphaFoldDB" id="A0A1Q3F6F8"/>
<evidence type="ECO:0000256" key="2">
    <source>
        <dbReference type="SAM" id="Phobius"/>
    </source>
</evidence>
<organism evidence="4">
    <name type="scientific">Culex tarsalis</name>
    <name type="common">Encephalitis mosquito</name>
    <dbReference type="NCBI Taxonomy" id="7177"/>
    <lineage>
        <taxon>Eukaryota</taxon>
        <taxon>Metazoa</taxon>
        <taxon>Ecdysozoa</taxon>
        <taxon>Arthropoda</taxon>
        <taxon>Hexapoda</taxon>
        <taxon>Insecta</taxon>
        <taxon>Pterygota</taxon>
        <taxon>Neoptera</taxon>
        <taxon>Endopterygota</taxon>
        <taxon>Diptera</taxon>
        <taxon>Nematocera</taxon>
        <taxon>Culicoidea</taxon>
        <taxon>Culicidae</taxon>
        <taxon>Culicinae</taxon>
        <taxon>Culicini</taxon>
        <taxon>Culex</taxon>
        <taxon>Culex</taxon>
    </lineage>
</organism>
<feature type="signal peptide" evidence="3">
    <location>
        <begin position="1"/>
        <end position="19"/>
    </location>
</feature>
<dbReference type="EMBL" id="GFDL01011895">
    <property type="protein sequence ID" value="JAV23150.1"/>
    <property type="molecule type" value="Transcribed_RNA"/>
</dbReference>
<proteinExistence type="predicted"/>
<protein>
    <submittedName>
        <fullName evidence="4">Uncharacterized protein</fullName>
    </submittedName>
</protein>
<evidence type="ECO:0000313" key="4">
    <source>
        <dbReference type="EMBL" id="JAV23150.1"/>
    </source>
</evidence>
<feature type="region of interest" description="Disordered" evidence="1">
    <location>
        <begin position="418"/>
        <end position="465"/>
    </location>
</feature>
<sequence length="465" mass="53179">MKSLVYFLVVFFTFGTIKSLERPFDAEFSQSLVEKGKKQLNELEQKSSLPRYGECWLHALDHLRDGCRTLTDSIQVDLALHFTNCFMEMSGQDRLDCVSERTEALKRLCMSEMTDRAFAVYTEFFTQTQNMCFFLQAQRWQSETDRTIDRLGVSSRDVSERLQVAGEVQRIVLEHQKEGLKLQGEMLALGTGLATALNGSQEMLDKLTEDLRNSTLEHQTVLAELFREFYLLHGWIVGRYAFVDRTIFYLTFLLAIMVATSTKRTQNSRTILLLNLLASLLIEMTLLNLLTPSADAILRDNVLWAIRKLFLAIGVLLFFYRSYRYQDANTKLLNEIKEQNRQIMDSILRLKMAAARPQNDQNSFFTTSKATAADSRSSFSLGSIVAAGSSYEERTLRKIPLAGDDATTTTHVSVLVEQDEPDYDKENSSNERRSVSRSVRSEVSEVSRASRYNLRRKTIAGQQQQ</sequence>
<keyword evidence="2" id="KW-0472">Membrane</keyword>
<accession>A0A1Q3F6F8</accession>
<dbReference type="PANTHER" id="PTHR33538:SF2">
    <property type="entry name" value="PROTEIN GAMETE EXPRESSED 1"/>
    <property type="match status" value="1"/>
</dbReference>
<feature type="transmembrane region" description="Helical" evidence="2">
    <location>
        <begin position="302"/>
        <end position="320"/>
    </location>
</feature>
<keyword evidence="3" id="KW-0732">Signal</keyword>
<reference evidence="4" key="1">
    <citation type="submission" date="2017-01" db="EMBL/GenBank/DDBJ databases">
        <title>A deep insight into the sialotranscriptome of adult male and female Cluex tarsalis mosquitoes.</title>
        <authorList>
            <person name="Ribeiro J.M."/>
            <person name="Moreira F."/>
            <person name="Bernard K.A."/>
            <person name="Calvo E."/>
        </authorList>
    </citation>
    <scope>NUCLEOTIDE SEQUENCE</scope>
    <source>
        <strain evidence="4">Kern County</strain>
        <tissue evidence="4">Salivary glands</tissue>
    </source>
</reference>
<feature type="transmembrane region" description="Helical" evidence="2">
    <location>
        <begin position="240"/>
        <end position="259"/>
    </location>
</feature>
<name>A0A1Q3F6F8_CULTA</name>
<feature type="transmembrane region" description="Helical" evidence="2">
    <location>
        <begin position="271"/>
        <end position="290"/>
    </location>
</feature>
<feature type="chain" id="PRO_5013179497" evidence="3">
    <location>
        <begin position="20"/>
        <end position="465"/>
    </location>
</feature>
<feature type="compositionally biased region" description="Basic and acidic residues" evidence="1">
    <location>
        <begin position="424"/>
        <end position="445"/>
    </location>
</feature>
<keyword evidence="2" id="KW-1133">Transmembrane helix</keyword>
<dbReference type="InterPro" id="IPR040346">
    <property type="entry name" value="GEX1/Brambleberry"/>
</dbReference>
<dbReference type="PANTHER" id="PTHR33538">
    <property type="entry name" value="PROTEIN GAMETE EXPRESSED 1"/>
    <property type="match status" value="1"/>
</dbReference>
<evidence type="ECO:0000256" key="1">
    <source>
        <dbReference type="SAM" id="MobiDB-lite"/>
    </source>
</evidence>